<dbReference type="EnsemblMetazoa" id="AMEM009579-RA">
    <property type="protein sequence ID" value="AMEM009579-PA"/>
    <property type="gene ID" value="AMEM009579"/>
</dbReference>
<accession>A0A182V6B2</accession>
<reference evidence="1" key="1">
    <citation type="submission" date="2020-05" db="UniProtKB">
        <authorList>
            <consortium name="EnsemblMetazoa"/>
        </authorList>
    </citation>
    <scope>IDENTIFICATION</scope>
    <source>
        <strain evidence="1">MAF</strain>
    </source>
</reference>
<evidence type="ECO:0000313" key="2">
    <source>
        <dbReference type="Proteomes" id="UP000075903"/>
    </source>
</evidence>
<organism evidence="1 2">
    <name type="scientific">Anopheles merus</name>
    <name type="common">Mosquito</name>
    <dbReference type="NCBI Taxonomy" id="30066"/>
    <lineage>
        <taxon>Eukaryota</taxon>
        <taxon>Metazoa</taxon>
        <taxon>Ecdysozoa</taxon>
        <taxon>Arthropoda</taxon>
        <taxon>Hexapoda</taxon>
        <taxon>Insecta</taxon>
        <taxon>Pterygota</taxon>
        <taxon>Neoptera</taxon>
        <taxon>Endopterygota</taxon>
        <taxon>Diptera</taxon>
        <taxon>Nematocera</taxon>
        <taxon>Culicoidea</taxon>
        <taxon>Culicidae</taxon>
        <taxon>Anophelinae</taxon>
        <taxon>Anopheles</taxon>
    </lineage>
</organism>
<dbReference type="Proteomes" id="UP000075903">
    <property type="component" value="Unassembled WGS sequence"/>
</dbReference>
<evidence type="ECO:0000313" key="1">
    <source>
        <dbReference type="EnsemblMetazoa" id="AMEM009579-PA"/>
    </source>
</evidence>
<keyword evidence="2" id="KW-1185">Reference proteome</keyword>
<dbReference type="AlphaFoldDB" id="A0A182V6B2"/>
<name>A0A182V6B2_ANOME</name>
<protein>
    <submittedName>
        <fullName evidence="1">Uncharacterized protein</fullName>
    </submittedName>
</protein>
<sequence>MLPEMYQHTNETRAHAARTSHSCAQSKYEMQRRSYRLLFLLVLALLATCGHCEDVAGEEENETAAPVTVAEMVDEPAPTERTDHVYRSGCRCANVNCPRVNSDGLEESDCEPCCLEEQLTTVTDQSGDESTTEQSDFTMDSTTTTTITTTTTTTPAPRTHGRMVRFGAGKRRMSRPTTTEPQRRTTANSRTVLNRRGLFNPELRNRYLGRFRSTTAAPDN</sequence>
<dbReference type="VEuPathDB" id="VectorBase:AMEM009579"/>
<proteinExistence type="predicted"/>